<protein>
    <submittedName>
        <fullName evidence="1">Uncharacterized protein</fullName>
    </submittedName>
</protein>
<name>A0A059E9T3_9PROT</name>
<dbReference type="AlphaFoldDB" id="A0A059E9T3"/>
<sequence>MALAFSTRGNAVGAKGQTLTFAVRMLNDRSF</sequence>
<evidence type="ECO:0000313" key="2">
    <source>
        <dbReference type="Proteomes" id="UP000024547"/>
    </source>
</evidence>
<evidence type="ECO:0000313" key="1">
    <source>
        <dbReference type="EMBL" id="KCZ64694.1"/>
    </source>
</evidence>
<gene>
    <name evidence="1" type="ORF">HY36_12675</name>
</gene>
<proteinExistence type="predicted"/>
<dbReference type="EMBL" id="AWFH01000002">
    <property type="protein sequence ID" value="KCZ64694.1"/>
    <property type="molecule type" value="Genomic_DNA"/>
</dbReference>
<keyword evidence="2" id="KW-1185">Reference proteome</keyword>
<reference evidence="1 2" key="1">
    <citation type="journal article" date="2014" name="Antonie Van Leeuwenhoek">
        <title>Hyphomonas beringensis sp. nov. and Hyphomonas chukchiensis sp. nov., isolated from surface seawater of the Bering Sea and Chukchi Sea.</title>
        <authorList>
            <person name="Li C."/>
            <person name="Lai Q."/>
            <person name="Li G."/>
            <person name="Dong C."/>
            <person name="Wang J."/>
            <person name="Liao Y."/>
            <person name="Shao Z."/>
        </authorList>
    </citation>
    <scope>NUCLEOTIDE SEQUENCE [LARGE SCALE GENOMIC DNA]</scope>
    <source>
        <strain evidence="1 2">22II1-22F38</strain>
    </source>
</reference>
<accession>A0A059E9T3</accession>
<comment type="caution">
    <text evidence="1">The sequence shown here is derived from an EMBL/GenBank/DDBJ whole genome shotgun (WGS) entry which is preliminary data.</text>
</comment>
<organism evidence="1 2">
    <name type="scientific">Hyphomonas atlantica</name>
    <dbReference type="NCBI Taxonomy" id="1280948"/>
    <lineage>
        <taxon>Bacteria</taxon>
        <taxon>Pseudomonadati</taxon>
        <taxon>Pseudomonadota</taxon>
        <taxon>Alphaproteobacteria</taxon>
        <taxon>Hyphomonadales</taxon>
        <taxon>Hyphomonadaceae</taxon>
        <taxon>Hyphomonas</taxon>
    </lineage>
</organism>
<dbReference type="Proteomes" id="UP000024547">
    <property type="component" value="Unassembled WGS sequence"/>
</dbReference>